<name>A0A4C1ULE8_EUMVA</name>
<dbReference type="Proteomes" id="UP000299102">
    <property type="component" value="Unassembled WGS sequence"/>
</dbReference>
<evidence type="ECO:0000256" key="1">
    <source>
        <dbReference type="SAM" id="MobiDB-lite"/>
    </source>
</evidence>
<evidence type="ECO:0000313" key="3">
    <source>
        <dbReference type="Proteomes" id="UP000299102"/>
    </source>
</evidence>
<comment type="caution">
    <text evidence="2">The sequence shown here is derived from an EMBL/GenBank/DDBJ whole genome shotgun (WGS) entry which is preliminary data.</text>
</comment>
<protein>
    <submittedName>
        <fullName evidence="2">Uncharacterized protein</fullName>
    </submittedName>
</protein>
<keyword evidence="3" id="KW-1185">Reference proteome</keyword>
<accession>A0A4C1ULE8</accession>
<proteinExistence type="predicted"/>
<sequence length="120" mass="12791">MSGGSPPRCVESSLTQPGGFADTCRGALTSTREVLFEALNAVTDATATYHINGLKRFRSVERSNLLPLGWQAVRLTTEPPPLAGVITQRENKDSAPAAGPRTKFRPPALARRVGGGRMCV</sequence>
<evidence type="ECO:0000313" key="2">
    <source>
        <dbReference type="EMBL" id="GBP26792.1"/>
    </source>
</evidence>
<dbReference type="AlphaFoldDB" id="A0A4C1ULE8"/>
<dbReference type="EMBL" id="BGZK01000185">
    <property type="protein sequence ID" value="GBP26792.1"/>
    <property type="molecule type" value="Genomic_DNA"/>
</dbReference>
<organism evidence="2 3">
    <name type="scientific">Eumeta variegata</name>
    <name type="common">Bagworm moth</name>
    <name type="synonym">Eumeta japonica</name>
    <dbReference type="NCBI Taxonomy" id="151549"/>
    <lineage>
        <taxon>Eukaryota</taxon>
        <taxon>Metazoa</taxon>
        <taxon>Ecdysozoa</taxon>
        <taxon>Arthropoda</taxon>
        <taxon>Hexapoda</taxon>
        <taxon>Insecta</taxon>
        <taxon>Pterygota</taxon>
        <taxon>Neoptera</taxon>
        <taxon>Endopterygota</taxon>
        <taxon>Lepidoptera</taxon>
        <taxon>Glossata</taxon>
        <taxon>Ditrysia</taxon>
        <taxon>Tineoidea</taxon>
        <taxon>Psychidae</taxon>
        <taxon>Oiketicinae</taxon>
        <taxon>Eumeta</taxon>
    </lineage>
</organism>
<gene>
    <name evidence="2" type="ORF">EVAR_81157_1</name>
</gene>
<reference evidence="2 3" key="1">
    <citation type="journal article" date="2019" name="Commun. Biol.">
        <title>The bagworm genome reveals a unique fibroin gene that provides high tensile strength.</title>
        <authorList>
            <person name="Kono N."/>
            <person name="Nakamura H."/>
            <person name="Ohtoshi R."/>
            <person name="Tomita M."/>
            <person name="Numata K."/>
            <person name="Arakawa K."/>
        </authorList>
    </citation>
    <scope>NUCLEOTIDE SEQUENCE [LARGE SCALE GENOMIC DNA]</scope>
</reference>
<feature type="region of interest" description="Disordered" evidence="1">
    <location>
        <begin position="83"/>
        <end position="107"/>
    </location>
</feature>
<feature type="region of interest" description="Disordered" evidence="1">
    <location>
        <begin position="1"/>
        <end position="21"/>
    </location>
</feature>